<keyword evidence="2" id="KW-0472">Membrane</keyword>
<keyword evidence="4" id="KW-1185">Reference proteome</keyword>
<proteinExistence type="predicted"/>
<dbReference type="OrthoDB" id="5422510at2759"/>
<evidence type="ECO:0000313" key="3">
    <source>
        <dbReference type="EMBL" id="KFH48904.1"/>
    </source>
</evidence>
<keyword evidence="2" id="KW-1133">Transmembrane helix</keyword>
<dbReference type="Proteomes" id="UP000029964">
    <property type="component" value="Unassembled WGS sequence"/>
</dbReference>
<keyword evidence="2" id="KW-0812">Transmembrane</keyword>
<dbReference type="PANTHER" id="PTHR42032">
    <property type="entry name" value="YALI0E30679P"/>
    <property type="match status" value="1"/>
</dbReference>
<feature type="region of interest" description="Disordered" evidence="1">
    <location>
        <begin position="1"/>
        <end position="48"/>
    </location>
</feature>
<dbReference type="HOGENOM" id="CLU_025640_2_1_1"/>
<feature type="region of interest" description="Disordered" evidence="1">
    <location>
        <begin position="458"/>
        <end position="497"/>
    </location>
</feature>
<protein>
    <submittedName>
        <fullName evidence="3">Uncharacterized protein</fullName>
    </submittedName>
</protein>
<sequence>MPEDTSRSASQPAVSASTSASAAHRTSSSATGTSTAASTAPSGHTIRRSLTVDEIRCRPSQDHSFPLKNVAFDAPPRRTSSFTDYSMGDARDILNPISRSDDDDFSPPESSTLAPISLAVALLPALAGALFKNGGALVTDLMLLGLAGVFLHWSVTQPWTWYHAAQEVRIRHEANTEDAIDEDSDLEDVTETGPDSNHNDVPEEEAHDREPPPTSGKAPRESTTPLSAAQKSALRWLYIYETLALMACFALPLLAAYLLHTIRAQLSRPSEGLVSNYNLTVFCLASELRVFSHMFKLLHSRTLHLRRMVRRNPYSSVATGPSAVRLDEILERLEALETRLSDGEKESQQEMSSETKTAAMIRQVRNGMQPELDALIRAVRRYEKKATLLQLQTESRFETVDARLEDAIALAAAAAKNSVSRRNMLAWIADTAVRTLLFPFRAALQVLLLPVKTASALGYRKGNGEPSRPGAPRTRGVRVSNQSRYSGDRAPARVAKW</sequence>
<comment type="caution">
    <text evidence="3">The sequence shown here is derived from an EMBL/GenBank/DDBJ whole genome shotgun (WGS) entry which is preliminary data.</text>
</comment>
<feature type="compositionally biased region" description="Basic and acidic residues" evidence="1">
    <location>
        <begin position="197"/>
        <end position="211"/>
    </location>
</feature>
<evidence type="ECO:0000256" key="1">
    <source>
        <dbReference type="SAM" id="MobiDB-lite"/>
    </source>
</evidence>
<dbReference type="STRING" id="857340.A0A086THS2"/>
<dbReference type="PANTHER" id="PTHR42032:SF1">
    <property type="entry name" value="YALI0E30679P"/>
    <property type="match status" value="1"/>
</dbReference>
<organism evidence="3 4">
    <name type="scientific">Hapsidospora chrysogenum (strain ATCC 11550 / CBS 779.69 / DSM 880 / IAM 14645 / JCM 23072 / IMI 49137)</name>
    <name type="common">Acremonium chrysogenum</name>
    <dbReference type="NCBI Taxonomy" id="857340"/>
    <lineage>
        <taxon>Eukaryota</taxon>
        <taxon>Fungi</taxon>
        <taxon>Dikarya</taxon>
        <taxon>Ascomycota</taxon>
        <taxon>Pezizomycotina</taxon>
        <taxon>Sordariomycetes</taxon>
        <taxon>Hypocreomycetidae</taxon>
        <taxon>Hypocreales</taxon>
        <taxon>Bionectriaceae</taxon>
        <taxon>Hapsidospora</taxon>
    </lineage>
</organism>
<gene>
    <name evidence="3" type="ORF">ACRE_001990</name>
</gene>
<accession>A0A086THS2</accession>
<feature type="transmembrane region" description="Helical" evidence="2">
    <location>
        <begin position="237"/>
        <end position="259"/>
    </location>
</feature>
<evidence type="ECO:0000313" key="4">
    <source>
        <dbReference type="Proteomes" id="UP000029964"/>
    </source>
</evidence>
<feature type="compositionally biased region" description="Acidic residues" evidence="1">
    <location>
        <begin position="176"/>
        <end position="190"/>
    </location>
</feature>
<feature type="region of interest" description="Disordered" evidence="1">
    <location>
        <begin position="174"/>
        <end position="226"/>
    </location>
</feature>
<dbReference type="AlphaFoldDB" id="A0A086THS2"/>
<dbReference type="EMBL" id="JPKY01000001">
    <property type="protein sequence ID" value="KFH48904.1"/>
    <property type="molecule type" value="Genomic_DNA"/>
</dbReference>
<reference evidence="4" key="1">
    <citation type="journal article" date="2014" name="Genome Announc.">
        <title>Genome sequence and annotation of Acremonium chrysogenum, producer of the beta-lactam antibiotic cephalosporin C.</title>
        <authorList>
            <person name="Terfehr D."/>
            <person name="Dahlmann T.A."/>
            <person name="Specht T."/>
            <person name="Zadra I."/>
            <person name="Kuernsteiner H."/>
            <person name="Kueck U."/>
        </authorList>
    </citation>
    <scope>NUCLEOTIDE SEQUENCE [LARGE SCALE GENOMIC DNA]</scope>
    <source>
        <strain evidence="4">ATCC 11550 / CBS 779.69 / DSM 880 / IAM 14645 / JCM 23072 / IMI 49137</strain>
    </source>
</reference>
<name>A0A086THS2_HAPC1</name>
<evidence type="ECO:0000256" key="2">
    <source>
        <dbReference type="SAM" id="Phobius"/>
    </source>
</evidence>
<feature type="compositionally biased region" description="Low complexity" evidence="1">
    <location>
        <begin position="8"/>
        <end position="44"/>
    </location>
</feature>